<evidence type="ECO:0000313" key="6">
    <source>
        <dbReference type="Proteomes" id="UP000694569"/>
    </source>
</evidence>
<dbReference type="PANTHER" id="PTHR22997:SF6">
    <property type="entry name" value="PIH1 DOMAIN-CONTAINING PROTEIN 2"/>
    <property type="match status" value="1"/>
</dbReference>
<dbReference type="Pfam" id="PF08190">
    <property type="entry name" value="PIH1"/>
    <property type="match status" value="1"/>
</dbReference>
<dbReference type="Pfam" id="PF18201">
    <property type="entry name" value="PIH1_CS"/>
    <property type="match status" value="1"/>
</dbReference>
<gene>
    <name evidence="5" type="primary">PIH1D2</name>
</gene>
<name>A0A8C5MU66_9ANUR</name>
<dbReference type="InterPro" id="IPR050734">
    <property type="entry name" value="PIH1/Kintoun_subfamily"/>
</dbReference>
<reference evidence="5" key="2">
    <citation type="submission" date="2025-09" db="UniProtKB">
        <authorList>
            <consortium name="Ensembl"/>
        </authorList>
    </citation>
    <scope>IDENTIFICATION</scope>
</reference>
<evidence type="ECO:0000313" key="5">
    <source>
        <dbReference type="Ensembl" id="ENSLLEP00000018598.1"/>
    </source>
</evidence>
<evidence type="ECO:0000256" key="1">
    <source>
        <dbReference type="ARBA" id="ARBA00008511"/>
    </source>
</evidence>
<accession>A0A8C5MU66</accession>
<dbReference type="InterPro" id="IPR008978">
    <property type="entry name" value="HSP20-like_chaperone"/>
</dbReference>
<dbReference type="InterPro" id="IPR041442">
    <property type="entry name" value="PIH1D1/2/3_CS-like"/>
</dbReference>
<dbReference type="GO" id="GO:1990904">
    <property type="term" value="C:ribonucleoprotein complex"/>
    <property type="evidence" value="ECO:0007669"/>
    <property type="project" value="TreeGrafter"/>
</dbReference>
<organism evidence="5 6">
    <name type="scientific">Leptobrachium leishanense</name>
    <name type="common">Leishan spiny toad</name>
    <dbReference type="NCBI Taxonomy" id="445787"/>
    <lineage>
        <taxon>Eukaryota</taxon>
        <taxon>Metazoa</taxon>
        <taxon>Chordata</taxon>
        <taxon>Craniata</taxon>
        <taxon>Vertebrata</taxon>
        <taxon>Euteleostomi</taxon>
        <taxon>Amphibia</taxon>
        <taxon>Batrachia</taxon>
        <taxon>Anura</taxon>
        <taxon>Pelobatoidea</taxon>
        <taxon>Megophryidae</taxon>
        <taxon>Leptobrachium</taxon>
    </lineage>
</organism>
<comment type="similarity">
    <text evidence="1">Belongs to the PIH1 family.</text>
</comment>
<dbReference type="Proteomes" id="UP000694569">
    <property type="component" value="Unplaced"/>
</dbReference>
<dbReference type="Gene3D" id="2.60.40.790">
    <property type="match status" value="1"/>
</dbReference>
<reference evidence="5" key="1">
    <citation type="submission" date="2025-08" db="UniProtKB">
        <authorList>
            <consortium name="Ensembl"/>
        </authorList>
    </citation>
    <scope>IDENTIFICATION</scope>
</reference>
<evidence type="ECO:0000259" key="4">
    <source>
        <dbReference type="Pfam" id="PF18201"/>
    </source>
</evidence>
<protein>
    <recommendedName>
        <fullName evidence="2">PIH1 domain-containing protein 2</fullName>
    </recommendedName>
</protein>
<dbReference type="GO" id="GO:0000492">
    <property type="term" value="P:box C/D snoRNP assembly"/>
    <property type="evidence" value="ECO:0007669"/>
    <property type="project" value="TreeGrafter"/>
</dbReference>
<evidence type="ECO:0000259" key="3">
    <source>
        <dbReference type="Pfam" id="PF08190"/>
    </source>
</evidence>
<feature type="domain" description="PIH1 N-terminal" evidence="3">
    <location>
        <begin position="42"/>
        <end position="159"/>
    </location>
</feature>
<dbReference type="Ensembl" id="ENSLLET00000019334.1">
    <property type="protein sequence ID" value="ENSLLEP00000018598.1"/>
    <property type="gene ID" value="ENSLLEG00000011825.1"/>
</dbReference>
<dbReference type="PANTHER" id="PTHR22997">
    <property type="entry name" value="PIH1 DOMAIN-CONTAINING PROTEIN 1"/>
    <property type="match status" value="1"/>
</dbReference>
<keyword evidence="6" id="KW-1185">Reference proteome</keyword>
<dbReference type="InterPro" id="IPR012981">
    <property type="entry name" value="PIH1_N"/>
</dbReference>
<dbReference type="CDD" id="cd00298">
    <property type="entry name" value="ACD_sHsps_p23-like"/>
    <property type="match status" value="1"/>
</dbReference>
<dbReference type="OrthoDB" id="545063at2759"/>
<dbReference type="GO" id="GO:0006364">
    <property type="term" value="P:rRNA processing"/>
    <property type="evidence" value="ECO:0007669"/>
    <property type="project" value="TreeGrafter"/>
</dbReference>
<proteinExistence type="inferred from homology"/>
<dbReference type="AlphaFoldDB" id="A0A8C5MU66"/>
<dbReference type="GO" id="GO:0097255">
    <property type="term" value="C:R2TP complex"/>
    <property type="evidence" value="ECO:0007669"/>
    <property type="project" value="TreeGrafter"/>
</dbReference>
<dbReference type="GeneTree" id="ENSGT00510000048581"/>
<evidence type="ECO:0000256" key="2">
    <source>
        <dbReference type="ARBA" id="ARBA00040541"/>
    </source>
</evidence>
<feature type="domain" description="PIH1D1/2/3 CS-like" evidence="4">
    <location>
        <begin position="249"/>
        <end position="319"/>
    </location>
</feature>
<dbReference type="GO" id="GO:0005737">
    <property type="term" value="C:cytoplasm"/>
    <property type="evidence" value="ECO:0007669"/>
    <property type="project" value="TreeGrafter"/>
</dbReference>
<sequence>MDRFGHQNELLTQVNQFWNMLDDLAESSPDSYQKFIQKHMKEGKEFMAPPEPHLCLQTKILDPEEKVLFINICSWSRVSAPPSDAHPVPLSAGRLDDLSDGAVTDIAYSPAVLKRAEQDPVESDQLIRLAMKYVEEKYKVTLCHAYRLAPFKLKGKLQRMKESLQGIEKPKEPKKEDPKKVTDSLLDQIKTIAVNGDDEEDHNPPISLTTEGNPKNVRPRLIEEISSTEIQEEKSQVSPKHDLAVIKDESGRPVTLTLKVELEDVRSATDCDLNVSTDDLMFEVPGRYRLHLNLPVSVDEEKVKAQYNKAKHVLTVTMSALHRPFKKSP</sequence>